<comment type="caution">
    <text evidence="2">The sequence shown here is derived from an EMBL/GenBank/DDBJ whole genome shotgun (WGS) entry which is preliminary data.</text>
</comment>
<evidence type="ECO:0000313" key="2">
    <source>
        <dbReference type="EMBL" id="ORZ38725.1"/>
    </source>
</evidence>
<gene>
    <name evidence="2" type="ORF">BCR44DRAFT_60656</name>
</gene>
<feature type="region of interest" description="Disordered" evidence="1">
    <location>
        <begin position="52"/>
        <end position="100"/>
    </location>
</feature>
<evidence type="ECO:0000313" key="3">
    <source>
        <dbReference type="Proteomes" id="UP000193411"/>
    </source>
</evidence>
<sequence length="715" mass="78777">MAMHLVLRLSPPLPLRLPSSPNGCRRSHMPTGMLTIASVLFLAPFANPPPHTLCKRHLHQQHQKHQQQHLHQHHSKPRRHHAQNGTPTTNRRTQSSLEDAVESCDHTKAYRIARTMGKSITRYPIPFLTSLLRLVLYKHANSVSANDPPPVTTKKRCNELIQPLVHHHPNPWTYDFVVLLFAAGPTQGQVQIMWQRICTQHKTIAGPLGRTQRAPDAPAVLSAKIINLFLAYHLSHDDLASASDVVNTLLALSIRPDQDTFAHIARMYARSVDTKHDAISIVRGMLDQRSPPKPRAVAELFVDLAKAGMLAECVSVWGSWRNELVFHKEWVARMVEEVAVSGKAKAEHEAMVLDLVAVVVNEASLPPAKLARNYSSWIRALADHHSPLLPSLMHHLSTATSPDIQRATWMFIETWLTALAAVPTPTPDTRYVNDPKQISRSLTIALLHVSHALPHTSPLEPVPPHVVAHLVAKLARAAHQSSLAVLLAKSLVRSRDTRAWRTPMLNAVIKAMNDAGAHVDVVTQVWPAASAPEGKNVCEAVKEGKVDVQTINLVLDAVLKSISHAAAGKVLEDMMHELLVADDDPEVTNPVTWALLAQCCMASDNSPHSPSMWAVVERASRAGQASRPLIQLAILGMQTRDDVNRVARLMAAGKVAPDERNIREFVARARQVAGVDVARDQGVGKELGPRLLVRVVRADKKCFGHETSRGGSMSH</sequence>
<name>A0A1Y2HVT4_9FUNG</name>
<evidence type="ECO:0000256" key="1">
    <source>
        <dbReference type="SAM" id="MobiDB-lite"/>
    </source>
</evidence>
<dbReference type="InterPro" id="IPR011990">
    <property type="entry name" value="TPR-like_helical_dom_sf"/>
</dbReference>
<dbReference type="Gene3D" id="1.25.40.10">
    <property type="entry name" value="Tetratricopeptide repeat domain"/>
    <property type="match status" value="1"/>
</dbReference>
<protein>
    <submittedName>
        <fullName evidence="2">Uncharacterized protein</fullName>
    </submittedName>
</protein>
<accession>A0A1Y2HVT4</accession>
<organism evidence="2 3">
    <name type="scientific">Catenaria anguillulae PL171</name>
    <dbReference type="NCBI Taxonomy" id="765915"/>
    <lineage>
        <taxon>Eukaryota</taxon>
        <taxon>Fungi</taxon>
        <taxon>Fungi incertae sedis</taxon>
        <taxon>Blastocladiomycota</taxon>
        <taxon>Blastocladiomycetes</taxon>
        <taxon>Blastocladiales</taxon>
        <taxon>Catenariaceae</taxon>
        <taxon>Catenaria</taxon>
    </lineage>
</organism>
<keyword evidence="3" id="KW-1185">Reference proteome</keyword>
<feature type="compositionally biased region" description="Polar residues" evidence="1">
    <location>
        <begin position="83"/>
        <end position="97"/>
    </location>
</feature>
<proteinExistence type="predicted"/>
<feature type="compositionally biased region" description="Basic residues" evidence="1">
    <location>
        <begin position="53"/>
        <end position="82"/>
    </location>
</feature>
<dbReference type="AlphaFoldDB" id="A0A1Y2HVT4"/>
<reference evidence="2 3" key="1">
    <citation type="submission" date="2016-07" db="EMBL/GenBank/DDBJ databases">
        <title>Pervasive Adenine N6-methylation of Active Genes in Fungi.</title>
        <authorList>
            <consortium name="DOE Joint Genome Institute"/>
            <person name="Mondo S.J."/>
            <person name="Dannebaum R.O."/>
            <person name="Kuo R.C."/>
            <person name="Labutti K."/>
            <person name="Haridas S."/>
            <person name="Kuo A."/>
            <person name="Salamov A."/>
            <person name="Ahrendt S.R."/>
            <person name="Lipzen A."/>
            <person name="Sullivan W."/>
            <person name="Andreopoulos W.B."/>
            <person name="Clum A."/>
            <person name="Lindquist E."/>
            <person name="Daum C."/>
            <person name="Ramamoorthy G.K."/>
            <person name="Gryganskyi A."/>
            <person name="Culley D."/>
            <person name="Magnuson J.K."/>
            <person name="James T.Y."/>
            <person name="O'Malley M.A."/>
            <person name="Stajich J.E."/>
            <person name="Spatafora J.W."/>
            <person name="Visel A."/>
            <person name="Grigoriev I.V."/>
        </authorList>
    </citation>
    <scope>NUCLEOTIDE SEQUENCE [LARGE SCALE GENOMIC DNA]</scope>
    <source>
        <strain evidence="2 3">PL171</strain>
    </source>
</reference>
<dbReference type="EMBL" id="MCFL01000007">
    <property type="protein sequence ID" value="ORZ38725.1"/>
    <property type="molecule type" value="Genomic_DNA"/>
</dbReference>
<dbReference type="Proteomes" id="UP000193411">
    <property type="component" value="Unassembled WGS sequence"/>
</dbReference>